<organism evidence="1 2">
    <name type="scientific">Alicyclobacillus fastidiosus</name>
    <dbReference type="NCBI Taxonomy" id="392011"/>
    <lineage>
        <taxon>Bacteria</taxon>
        <taxon>Bacillati</taxon>
        <taxon>Bacillota</taxon>
        <taxon>Bacilli</taxon>
        <taxon>Bacillales</taxon>
        <taxon>Alicyclobacillaceae</taxon>
        <taxon>Alicyclobacillus</taxon>
    </lineage>
</organism>
<evidence type="ECO:0008006" key="3">
    <source>
        <dbReference type="Google" id="ProtNLM"/>
    </source>
</evidence>
<dbReference type="Proteomes" id="UP001164761">
    <property type="component" value="Chromosome"/>
</dbReference>
<dbReference type="EMBL" id="CP104067">
    <property type="protein sequence ID" value="WAH41477.1"/>
    <property type="molecule type" value="Genomic_DNA"/>
</dbReference>
<keyword evidence="2" id="KW-1185">Reference proteome</keyword>
<proteinExistence type="predicted"/>
<gene>
    <name evidence="1" type="ORF">NZD89_25075</name>
</gene>
<protein>
    <recommendedName>
        <fullName evidence="3">SCP2 domain-containing protein</fullName>
    </recommendedName>
</protein>
<reference evidence="1" key="1">
    <citation type="submission" date="2022-08" db="EMBL/GenBank/DDBJ databases">
        <title>Alicyclobacillus fastidiosus DSM 17978, complete genome.</title>
        <authorList>
            <person name="Wang Q."/>
            <person name="Cai R."/>
            <person name="Wang Z."/>
        </authorList>
    </citation>
    <scope>NUCLEOTIDE SEQUENCE</scope>
    <source>
        <strain evidence="1">DSM 17978</strain>
    </source>
</reference>
<sequence length="155" mass="17012">MEDLQQAIADIRASATMMGQSESTKHAAGMAPDAEVEGLLRNLANDFLRADQDLEVSVTGGKNPGLVAGFFDAHFNTPRFIVKTTCKAGSVEVTVADGNWEQLPNQNGLWADWTDERVVFQGEFLEPAIRRGLESFFIAWYRAVKLNGRAGIPIQ</sequence>
<name>A0ABY6ZF49_9BACL</name>
<accession>A0ABY6ZF49</accession>
<dbReference type="RefSeq" id="WP_268005385.1">
    <property type="nucleotide sequence ID" value="NZ_BSUT01000001.1"/>
</dbReference>
<evidence type="ECO:0000313" key="1">
    <source>
        <dbReference type="EMBL" id="WAH41477.1"/>
    </source>
</evidence>
<evidence type="ECO:0000313" key="2">
    <source>
        <dbReference type="Proteomes" id="UP001164761"/>
    </source>
</evidence>